<feature type="non-terminal residue" evidence="2">
    <location>
        <position position="127"/>
    </location>
</feature>
<dbReference type="Proteomes" id="UP000257109">
    <property type="component" value="Unassembled WGS sequence"/>
</dbReference>
<dbReference type="AlphaFoldDB" id="A0A371G953"/>
<evidence type="ECO:0000313" key="3">
    <source>
        <dbReference type="Proteomes" id="UP000257109"/>
    </source>
</evidence>
<feature type="compositionally biased region" description="Polar residues" evidence="1">
    <location>
        <begin position="98"/>
        <end position="115"/>
    </location>
</feature>
<proteinExistence type="predicted"/>
<comment type="caution">
    <text evidence="2">The sequence shown here is derived from an EMBL/GenBank/DDBJ whole genome shotgun (WGS) entry which is preliminary data.</text>
</comment>
<protein>
    <submittedName>
        <fullName evidence="2">Uncharacterized protein</fullName>
    </submittedName>
</protein>
<accession>A0A371G953</accession>
<name>A0A371G953_MUCPR</name>
<dbReference type="EMBL" id="QJKJ01006339">
    <property type="protein sequence ID" value="RDX87080.1"/>
    <property type="molecule type" value="Genomic_DNA"/>
</dbReference>
<evidence type="ECO:0000256" key="1">
    <source>
        <dbReference type="SAM" id="MobiDB-lite"/>
    </source>
</evidence>
<reference evidence="2" key="1">
    <citation type="submission" date="2018-05" db="EMBL/GenBank/DDBJ databases">
        <title>Draft genome of Mucuna pruriens seed.</title>
        <authorList>
            <person name="Nnadi N.E."/>
            <person name="Vos R."/>
            <person name="Hasami M.H."/>
            <person name="Devisetty U.K."/>
            <person name="Aguiy J.C."/>
        </authorList>
    </citation>
    <scope>NUCLEOTIDE SEQUENCE [LARGE SCALE GENOMIC DNA]</scope>
    <source>
        <strain evidence="2">JCA_2017</strain>
    </source>
</reference>
<feature type="compositionally biased region" description="Basic and acidic residues" evidence="1">
    <location>
        <begin position="116"/>
        <end position="127"/>
    </location>
</feature>
<keyword evidence="3" id="KW-1185">Reference proteome</keyword>
<gene>
    <name evidence="2" type="ORF">CR513_31492</name>
</gene>
<organism evidence="2 3">
    <name type="scientific">Mucuna pruriens</name>
    <name type="common">Velvet bean</name>
    <name type="synonym">Dolichos pruriens</name>
    <dbReference type="NCBI Taxonomy" id="157652"/>
    <lineage>
        <taxon>Eukaryota</taxon>
        <taxon>Viridiplantae</taxon>
        <taxon>Streptophyta</taxon>
        <taxon>Embryophyta</taxon>
        <taxon>Tracheophyta</taxon>
        <taxon>Spermatophyta</taxon>
        <taxon>Magnoliopsida</taxon>
        <taxon>eudicotyledons</taxon>
        <taxon>Gunneridae</taxon>
        <taxon>Pentapetalae</taxon>
        <taxon>rosids</taxon>
        <taxon>fabids</taxon>
        <taxon>Fabales</taxon>
        <taxon>Fabaceae</taxon>
        <taxon>Papilionoideae</taxon>
        <taxon>50 kb inversion clade</taxon>
        <taxon>NPAAA clade</taxon>
        <taxon>indigoferoid/millettioid clade</taxon>
        <taxon>Phaseoleae</taxon>
        <taxon>Mucuna</taxon>
    </lineage>
</organism>
<evidence type="ECO:0000313" key="2">
    <source>
        <dbReference type="EMBL" id="RDX87080.1"/>
    </source>
</evidence>
<feature type="region of interest" description="Disordered" evidence="1">
    <location>
        <begin position="98"/>
        <end position="127"/>
    </location>
</feature>
<feature type="non-terminal residue" evidence="2">
    <location>
        <position position="1"/>
    </location>
</feature>
<sequence>MTNATSGGALIDKMPATTRHLISNMASNTQQIGIRGAGHPGCLNAYESLVRLLDARSTFGRTQRLWMLGLDDKHILCMKPSKGPMKALDDLRLLVSTLPNAQGSPRTKKNTQALDKNNKEERKKMVK</sequence>